<feature type="compositionally biased region" description="Acidic residues" evidence="1">
    <location>
        <begin position="81"/>
        <end position="97"/>
    </location>
</feature>
<gene>
    <name evidence="2" type="ORF">EU555_03790</name>
</gene>
<evidence type="ECO:0008006" key="4">
    <source>
        <dbReference type="Google" id="ProtNLM"/>
    </source>
</evidence>
<keyword evidence="3" id="KW-1185">Reference proteome</keyword>
<dbReference type="OrthoDB" id="8005968at2"/>
<name>A0A4Z0NWV1_9HYPH</name>
<feature type="region of interest" description="Disordered" evidence="1">
    <location>
        <begin position="1"/>
        <end position="99"/>
    </location>
</feature>
<feature type="compositionally biased region" description="Basic and acidic residues" evidence="1">
    <location>
        <begin position="132"/>
        <end position="148"/>
    </location>
</feature>
<protein>
    <recommendedName>
        <fullName evidence="4">Phasin domain-containing protein</fullName>
    </recommendedName>
</protein>
<organism evidence="2 3">
    <name type="scientific">Methylobacterium nonmethylotrophicum</name>
    <dbReference type="NCBI Taxonomy" id="1141884"/>
    <lineage>
        <taxon>Bacteria</taxon>
        <taxon>Pseudomonadati</taxon>
        <taxon>Pseudomonadota</taxon>
        <taxon>Alphaproteobacteria</taxon>
        <taxon>Hyphomicrobiales</taxon>
        <taxon>Methylobacteriaceae</taxon>
        <taxon>Methylobacterium</taxon>
    </lineage>
</organism>
<feature type="compositionally biased region" description="Low complexity" evidence="1">
    <location>
        <begin position="68"/>
        <end position="80"/>
    </location>
</feature>
<evidence type="ECO:0000256" key="1">
    <source>
        <dbReference type="SAM" id="MobiDB-lite"/>
    </source>
</evidence>
<reference evidence="2 3" key="1">
    <citation type="submission" date="2019-04" db="EMBL/GenBank/DDBJ databases">
        <authorList>
            <person name="Feng G."/>
            <person name="Zhu H."/>
        </authorList>
    </citation>
    <scope>NUCLEOTIDE SEQUENCE [LARGE SCALE GENOMIC DNA]</scope>
    <source>
        <strain evidence="2 3">6HR-1</strain>
    </source>
</reference>
<dbReference type="Proteomes" id="UP000297535">
    <property type="component" value="Unassembled WGS sequence"/>
</dbReference>
<feature type="compositionally biased region" description="Basic and acidic residues" evidence="1">
    <location>
        <begin position="1"/>
        <end position="10"/>
    </location>
</feature>
<dbReference type="EMBL" id="SRLB01000002">
    <property type="protein sequence ID" value="TGE01804.1"/>
    <property type="molecule type" value="Genomic_DNA"/>
</dbReference>
<feature type="compositionally biased region" description="Basic and acidic residues" evidence="1">
    <location>
        <begin position="23"/>
        <end position="48"/>
    </location>
</feature>
<evidence type="ECO:0000313" key="2">
    <source>
        <dbReference type="EMBL" id="TGE01804.1"/>
    </source>
</evidence>
<dbReference type="AlphaFoldDB" id="A0A4Z0NWV1"/>
<feature type="compositionally biased region" description="Low complexity" evidence="1">
    <location>
        <begin position="173"/>
        <end position="189"/>
    </location>
</feature>
<proteinExistence type="predicted"/>
<feature type="region of interest" description="Disordered" evidence="1">
    <location>
        <begin position="173"/>
        <end position="192"/>
    </location>
</feature>
<feature type="region of interest" description="Disordered" evidence="1">
    <location>
        <begin position="129"/>
        <end position="167"/>
    </location>
</feature>
<sequence>MTTRRTDKTRKPPNRRAPVRAAARTDGHAKSDEIKSDEIKSDEPKTDEITSGGTASEPEQEAGTETLAAPQTTAVTAEAVEVPEVEASEDAAVDETIDGGAEPAALAVGDIVTQEPVVEASVPVEAVAGHEPTGRDAAEQEASSHEAAPDDAAETLAGQDQAEEPPVVEPLAEAAETAHAPAPAAPERSAATDRGEVPLAAMQGFIEINGRLVAFLQGEGQAALVFWMAALAARSPGDLAQLQAAEMSRALDAALACWTDLARQMGRLRAFTPPRARAA</sequence>
<dbReference type="RefSeq" id="WP_135413121.1">
    <property type="nucleotide sequence ID" value="NZ_SRLB01000002.1"/>
</dbReference>
<evidence type="ECO:0000313" key="3">
    <source>
        <dbReference type="Proteomes" id="UP000297535"/>
    </source>
</evidence>
<accession>A0A4Z0NWV1</accession>
<comment type="caution">
    <text evidence="2">The sequence shown here is derived from an EMBL/GenBank/DDBJ whole genome shotgun (WGS) entry which is preliminary data.</text>
</comment>